<gene>
    <name evidence="4" type="ORF">CWS72_03640</name>
</gene>
<feature type="domain" description="Phosphatidic acid phosphatase type 2/haloperoxidase" evidence="3">
    <location>
        <begin position="125"/>
        <end position="225"/>
    </location>
</feature>
<name>A0A2N3Q0P1_9PROT</name>
<organism evidence="4 5">
    <name type="scientific">Telmatospirillum siberiense</name>
    <dbReference type="NCBI Taxonomy" id="382514"/>
    <lineage>
        <taxon>Bacteria</taxon>
        <taxon>Pseudomonadati</taxon>
        <taxon>Pseudomonadota</taxon>
        <taxon>Alphaproteobacteria</taxon>
        <taxon>Rhodospirillales</taxon>
        <taxon>Rhodospirillaceae</taxon>
        <taxon>Telmatospirillum</taxon>
    </lineage>
</organism>
<dbReference type="GO" id="GO:0030288">
    <property type="term" value="C:outer membrane-bounded periplasmic space"/>
    <property type="evidence" value="ECO:0007669"/>
    <property type="project" value="InterPro"/>
</dbReference>
<dbReference type="Pfam" id="PF01569">
    <property type="entry name" value="PAP2"/>
    <property type="match status" value="1"/>
</dbReference>
<keyword evidence="1" id="KW-0378">Hydrolase</keyword>
<feature type="chain" id="PRO_5014613141" description="Acid phosphatase" evidence="2">
    <location>
        <begin position="34"/>
        <end position="244"/>
    </location>
</feature>
<evidence type="ECO:0000256" key="1">
    <source>
        <dbReference type="PIRNR" id="PIRNR000897"/>
    </source>
</evidence>
<evidence type="ECO:0000259" key="3">
    <source>
        <dbReference type="Pfam" id="PF01569"/>
    </source>
</evidence>
<sequence>MMRQQLSRLFKAALVAASLVVSVAPLGFGTAQAREPIFLPEQPFDLQNILPPPPAETSPQEADELAELHRIEESRTAEAEERAKSDDAEEEVFIYRTIFGKDFSAERLPAVASFFSRIKNDASLFAKAGKVAWHRRRPVAVDPTLHPIGRGTSESYPSGHATLGWLDGIILAAMVPEKREEILTRAADYAHNRLICGVHFRSDIEAGQVAATVASRLLMQNVQFQTEFLAARSELVRAHLASGP</sequence>
<feature type="signal peptide" evidence="2">
    <location>
        <begin position="1"/>
        <end position="33"/>
    </location>
</feature>
<dbReference type="GO" id="GO:0003993">
    <property type="term" value="F:acid phosphatase activity"/>
    <property type="evidence" value="ECO:0007669"/>
    <property type="project" value="UniProtKB-EC"/>
</dbReference>
<dbReference type="PIRSF" id="PIRSF000897">
    <property type="entry name" value="Acid_Ptase_ClsA"/>
    <property type="match status" value="1"/>
</dbReference>
<keyword evidence="2" id="KW-0732">Signal</keyword>
<accession>A0A2N3Q0P1</accession>
<dbReference type="InterPro" id="IPR036938">
    <property type="entry name" value="PAP2/HPO_sf"/>
</dbReference>
<dbReference type="EC" id="3.1.3.2" evidence="1"/>
<dbReference type="InterPro" id="IPR001011">
    <property type="entry name" value="Acid_Pase_classA_bac"/>
</dbReference>
<evidence type="ECO:0000313" key="4">
    <source>
        <dbReference type="EMBL" id="PKU26225.1"/>
    </source>
</evidence>
<dbReference type="PRINTS" id="PR00483">
    <property type="entry name" value="BACPHPHTASE"/>
</dbReference>
<dbReference type="CDD" id="cd03397">
    <property type="entry name" value="PAP2_acid_phosphatase"/>
    <property type="match status" value="1"/>
</dbReference>
<reference evidence="5" key="1">
    <citation type="submission" date="2017-12" db="EMBL/GenBank/DDBJ databases">
        <title>Draft genome sequence of Telmatospirillum siberiense 26-4b1T, an acidotolerant peatland alphaproteobacterium potentially involved in sulfur cycling.</title>
        <authorList>
            <person name="Hausmann B."/>
            <person name="Pjevac P."/>
            <person name="Schreck K."/>
            <person name="Herbold C.W."/>
            <person name="Daims H."/>
            <person name="Wagner M."/>
            <person name="Pester M."/>
            <person name="Loy A."/>
        </authorList>
    </citation>
    <scope>NUCLEOTIDE SEQUENCE [LARGE SCALE GENOMIC DNA]</scope>
    <source>
        <strain evidence="5">26-4b1</strain>
    </source>
</reference>
<comment type="caution">
    <text evidence="4">The sequence shown here is derived from an EMBL/GenBank/DDBJ whole genome shotgun (WGS) entry which is preliminary data.</text>
</comment>
<evidence type="ECO:0000313" key="5">
    <source>
        <dbReference type="Proteomes" id="UP000233293"/>
    </source>
</evidence>
<evidence type="ECO:0000256" key="2">
    <source>
        <dbReference type="SAM" id="SignalP"/>
    </source>
</evidence>
<dbReference type="AlphaFoldDB" id="A0A2N3Q0P1"/>
<dbReference type="Proteomes" id="UP000233293">
    <property type="component" value="Unassembled WGS sequence"/>
</dbReference>
<proteinExistence type="inferred from homology"/>
<dbReference type="OrthoDB" id="9805301at2"/>
<dbReference type="SUPFAM" id="SSF48317">
    <property type="entry name" value="Acid phosphatase/Vanadium-dependent haloperoxidase"/>
    <property type="match status" value="1"/>
</dbReference>
<dbReference type="EMBL" id="PIUM01000002">
    <property type="protein sequence ID" value="PKU26225.1"/>
    <property type="molecule type" value="Genomic_DNA"/>
</dbReference>
<keyword evidence="5" id="KW-1185">Reference proteome</keyword>
<comment type="catalytic activity">
    <reaction evidence="1">
        <text>a phosphate monoester + H2O = an alcohol + phosphate</text>
        <dbReference type="Rhea" id="RHEA:15017"/>
        <dbReference type="ChEBI" id="CHEBI:15377"/>
        <dbReference type="ChEBI" id="CHEBI:30879"/>
        <dbReference type="ChEBI" id="CHEBI:43474"/>
        <dbReference type="ChEBI" id="CHEBI:67140"/>
        <dbReference type="EC" id="3.1.3.2"/>
    </reaction>
</comment>
<dbReference type="Gene3D" id="1.20.144.10">
    <property type="entry name" value="Phosphatidic acid phosphatase type 2/haloperoxidase"/>
    <property type="match status" value="1"/>
</dbReference>
<comment type="similarity">
    <text evidence="1">Belongs to the class A bacterial acid phosphatase family.</text>
</comment>
<protein>
    <recommendedName>
        <fullName evidence="1">Acid phosphatase</fullName>
        <ecNumber evidence="1">3.1.3.2</ecNumber>
    </recommendedName>
</protein>
<dbReference type="InterPro" id="IPR000326">
    <property type="entry name" value="PAP2/HPO"/>
</dbReference>
<dbReference type="RefSeq" id="WP_101249187.1">
    <property type="nucleotide sequence ID" value="NZ_PIUM01000002.1"/>
</dbReference>